<gene>
    <name evidence="2" type="ORF">DFR69_104537</name>
</gene>
<keyword evidence="3" id="KW-1185">Reference proteome</keyword>
<dbReference type="Pfam" id="PF00144">
    <property type="entry name" value="Beta-lactamase"/>
    <property type="match status" value="1"/>
</dbReference>
<sequence length="372" mass="39966">MGTKDIARQDLQRIIDETVEAGFLAVSLRVSDEQGEWVGSAGRAELDGTALPPVDGHVRIGSNTKTFTATVVLQLVAEGKIELDAPVLRYLPEFAFDERITVRMVLQHTSGVFNFTGEFYEDGTVVPGIPSTIAGKEWADLRFETYLPEDLVTLALSKPARFAPGTGWSYSNTNYVIARLLVEKVTGNSLAAEMDRLIIGPLGLTGTVVPGTSTELPEPHPHAYYRYADGDEQRTIDVTEHNPSWVATGGDMISTTEDLRTFITALVGGKLVPEALLAEMYTTHDTGIPNMGYGLGVFVQRTAGGTTLITHNGGIAGYAALMFSTPDGSRTMTAYLTCVDNAEMTIAPAFQVAQKALIEAVFDGNPVADKAS</sequence>
<dbReference type="Proteomes" id="UP000246410">
    <property type="component" value="Unassembled WGS sequence"/>
</dbReference>
<organism evidence="2 3">
    <name type="scientific">Nocardia neocaledoniensis</name>
    <dbReference type="NCBI Taxonomy" id="236511"/>
    <lineage>
        <taxon>Bacteria</taxon>
        <taxon>Bacillati</taxon>
        <taxon>Actinomycetota</taxon>
        <taxon>Actinomycetes</taxon>
        <taxon>Mycobacteriales</taxon>
        <taxon>Nocardiaceae</taxon>
        <taxon>Nocardia</taxon>
    </lineage>
</organism>
<dbReference type="PANTHER" id="PTHR46825">
    <property type="entry name" value="D-ALANYL-D-ALANINE-CARBOXYPEPTIDASE/ENDOPEPTIDASE AMPH"/>
    <property type="match status" value="1"/>
</dbReference>
<evidence type="ECO:0000259" key="1">
    <source>
        <dbReference type="Pfam" id="PF00144"/>
    </source>
</evidence>
<dbReference type="GO" id="GO:0004180">
    <property type="term" value="F:carboxypeptidase activity"/>
    <property type="evidence" value="ECO:0007669"/>
    <property type="project" value="UniProtKB-KW"/>
</dbReference>
<dbReference type="InterPro" id="IPR001466">
    <property type="entry name" value="Beta-lactam-related"/>
</dbReference>
<dbReference type="PANTHER" id="PTHR46825:SF7">
    <property type="entry name" value="D-ALANYL-D-ALANINE CARBOXYPEPTIDASE"/>
    <property type="match status" value="1"/>
</dbReference>
<evidence type="ECO:0000313" key="2">
    <source>
        <dbReference type="EMBL" id="PWV76429.1"/>
    </source>
</evidence>
<reference evidence="2 3" key="1">
    <citation type="submission" date="2018-05" db="EMBL/GenBank/DDBJ databases">
        <title>Genomic Encyclopedia of Type Strains, Phase IV (KMG-IV): sequencing the most valuable type-strain genomes for metagenomic binning, comparative biology and taxonomic classification.</title>
        <authorList>
            <person name="Goeker M."/>
        </authorList>
    </citation>
    <scope>NUCLEOTIDE SEQUENCE [LARGE SCALE GENOMIC DNA]</scope>
    <source>
        <strain evidence="2 3">DSM 44717</strain>
    </source>
</reference>
<keyword evidence="2" id="KW-0645">Protease</keyword>
<name>A0A317NM90_9NOCA</name>
<dbReference type="Gene3D" id="3.40.710.10">
    <property type="entry name" value="DD-peptidase/beta-lactamase superfamily"/>
    <property type="match status" value="1"/>
</dbReference>
<evidence type="ECO:0000313" key="3">
    <source>
        <dbReference type="Proteomes" id="UP000246410"/>
    </source>
</evidence>
<feature type="domain" description="Beta-lactamase-related" evidence="1">
    <location>
        <begin position="11"/>
        <end position="341"/>
    </location>
</feature>
<accession>A0A317NM90</accession>
<dbReference type="InterPro" id="IPR050491">
    <property type="entry name" value="AmpC-like"/>
</dbReference>
<proteinExistence type="predicted"/>
<dbReference type="InterPro" id="IPR012338">
    <property type="entry name" value="Beta-lactam/transpept-like"/>
</dbReference>
<dbReference type="EMBL" id="QGTL01000004">
    <property type="protein sequence ID" value="PWV76429.1"/>
    <property type="molecule type" value="Genomic_DNA"/>
</dbReference>
<protein>
    <submittedName>
        <fullName evidence="2">D-alanyl-D-alanine carboxypeptidase</fullName>
    </submittedName>
</protein>
<dbReference type="SUPFAM" id="SSF56601">
    <property type="entry name" value="beta-lactamase/transpeptidase-like"/>
    <property type="match status" value="1"/>
</dbReference>
<dbReference type="RefSeq" id="WP_110038045.1">
    <property type="nucleotide sequence ID" value="NZ_QGTL01000004.1"/>
</dbReference>
<comment type="caution">
    <text evidence="2">The sequence shown here is derived from an EMBL/GenBank/DDBJ whole genome shotgun (WGS) entry which is preliminary data.</text>
</comment>
<keyword evidence="2" id="KW-0121">Carboxypeptidase</keyword>
<dbReference type="AlphaFoldDB" id="A0A317NM90"/>
<keyword evidence="2" id="KW-0378">Hydrolase</keyword>